<dbReference type="EMBL" id="BSXW01000480">
    <property type="protein sequence ID" value="GMF23581.1"/>
    <property type="molecule type" value="Genomic_DNA"/>
</dbReference>
<evidence type="ECO:0000313" key="3">
    <source>
        <dbReference type="Proteomes" id="UP001165083"/>
    </source>
</evidence>
<sequence>MIVLSYVDDYDADLTGFSFELIDDDNWFAQMLDEARLVLVTSWSDLFAHVVYSLGVVATTANMKELLRWAPTQGTRIHHAKGPSRDELQHLSSVGPGNTSQNTRHDEVEMSGSYRCLVPRHFCDNEFITTVVKCNPKVKPMAGARSACFAVEFDCYKVGISGKKEEVEAEWGKFDHTTVVKLHILHSPGLEMPKMIQEFAHLHEIRVYNSTIREWDQDATIKNSFHPNLTVLALIRSNMTNGLVPPGFQSNDFPVNLTHTFA</sequence>
<name>A0A9W6TW26_9STRA</name>
<protein>
    <submittedName>
        <fullName evidence="2">Unnamed protein product</fullName>
    </submittedName>
</protein>
<reference evidence="2" key="1">
    <citation type="submission" date="2023-04" db="EMBL/GenBank/DDBJ databases">
        <title>Phytophthora lilii NBRC 32176.</title>
        <authorList>
            <person name="Ichikawa N."/>
            <person name="Sato H."/>
            <person name="Tonouchi N."/>
        </authorList>
    </citation>
    <scope>NUCLEOTIDE SEQUENCE</scope>
    <source>
        <strain evidence="2">NBRC 32176</strain>
    </source>
</reference>
<dbReference type="Proteomes" id="UP001165083">
    <property type="component" value="Unassembled WGS sequence"/>
</dbReference>
<dbReference type="OrthoDB" id="145573at2759"/>
<keyword evidence="3" id="KW-1185">Reference proteome</keyword>
<dbReference type="AlphaFoldDB" id="A0A9W6TW26"/>
<feature type="region of interest" description="Disordered" evidence="1">
    <location>
        <begin position="87"/>
        <end position="106"/>
    </location>
</feature>
<evidence type="ECO:0000256" key="1">
    <source>
        <dbReference type="SAM" id="MobiDB-lite"/>
    </source>
</evidence>
<feature type="compositionally biased region" description="Polar residues" evidence="1">
    <location>
        <begin position="90"/>
        <end position="102"/>
    </location>
</feature>
<organism evidence="2 3">
    <name type="scientific">Phytophthora lilii</name>
    <dbReference type="NCBI Taxonomy" id="2077276"/>
    <lineage>
        <taxon>Eukaryota</taxon>
        <taxon>Sar</taxon>
        <taxon>Stramenopiles</taxon>
        <taxon>Oomycota</taxon>
        <taxon>Peronosporomycetes</taxon>
        <taxon>Peronosporales</taxon>
        <taxon>Peronosporaceae</taxon>
        <taxon>Phytophthora</taxon>
    </lineage>
</organism>
<accession>A0A9W6TW26</accession>
<evidence type="ECO:0000313" key="2">
    <source>
        <dbReference type="EMBL" id="GMF23581.1"/>
    </source>
</evidence>
<comment type="caution">
    <text evidence="2">The sequence shown here is derived from an EMBL/GenBank/DDBJ whole genome shotgun (WGS) entry which is preliminary data.</text>
</comment>
<gene>
    <name evidence="2" type="ORF">Plil01_000954300</name>
</gene>
<proteinExistence type="predicted"/>